<name>A0A0K9NHE7_ZOSMR</name>
<evidence type="ECO:0000313" key="5">
    <source>
        <dbReference type="Proteomes" id="UP000036987"/>
    </source>
</evidence>
<sequence length="228" mass="24888">MENDSAVPISPISNGGGGIHDEPSYDYVSSKSTIADLEAKLARLTDDNTHLQARIKSFDSVMSRAASLEGDVVHLQEELISATSSLDDSTEERHRFKIENLALESKVKELKENVAAYEKKVAELDASIVGLKKQVIEKEETTRQQVRYLEEKLEIAAKELEGKDLEISLAAAVSASDVEALQRSIEEDVVDVMEDEQVGSNYLPYAVTAVSAGTVAAAITMLCMRTRA</sequence>
<evidence type="ECO:0000256" key="2">
    <source>
        <dbReference type="SAM" id="MobiDB-lite"/>
    </source>
</evidence>
<keyword evidence="5" id="KW-1185">Reference proteome</keyword>
<comment type="caution">
    <text evidence="4">The sequence shown here is derived from an EMBL/GenBank/DDBJ whole genome shotgun (WGS) entry which is preliminary data.</text>
</comment>
<feature type="coiled-coil region" evidence="1">
    <location>
        <begin position="27"/>
        <end position="54"/>
    </location>
</feature>
<keyword evidence="3" id="KW-0812">Transmembrane</keyword>
<organism evidence="4 5">
    <name type="scientific">Zostera marina</name>
    <name type="common">Eelgrass</name>
    <dbReference type="NCBI Taxonomy" id="29655"/>
    <lineage>
        <taxon>Eukaryota</taxon>
        <taxon>Viridiplantae</taxon>
        <taxon>Streptophyta</taxon>
        <taxon>Embryophyta</taxon>
        <taxon>Tracheophyta</taxon>
        <taxon>Spermatophyta</taxon>
        <taxon>Magnoliopsida</taxon>
        <taxon>Liliopsida</taxon>
        <taxon>Zosteraceae</taxon>
        <taxon>Zostera</taxon>
    </lineage>
</organism>
<keyword evidence="1" id="KW-0175">Coiled coil</keyword>
<keyword evidence="3" id="KW-1133">Transmembrane helix</keyword>
<evidence type="ECO:0000256" key="1">
    <source>
        <dbReference type="SAM" id="Coils"/>
    </source>
</evidence>
<dbReference type="AlphaFoldDB" id="A0A0K9NHE7"/>
<evidence type="ECO:0000313" key="4">
    <source>
        <dbReference type="EMBL" id="KMZ56159.1"/>
    </source>
</evidence>
<proteinExistence type="predicted"/>
<evidence type="ECO:0000256" key="3">
    <source>
        <dbReference type="SAM" id="Phobius"/>
    </source>
</evidence>
<feature type="transmembrane region" description="Helical" evidence="3">
    <location>
        <begin position="202"/>
        <end position="224"/>
    </location>
</feature>
<dbReference type="EMBL" id="LFYR01002227">
    <property type="protein sequence ID" value="KMZ56159.1"/>
    <property type="molecule type" value="Genomic_DNA"/>
</dbReference>
<feature type="coiled-coil region" evidence="1">
    <location>
        <begin position="93"/>
        <end position="134"/>
    </location>
</feature>
<keyword evidence="3" id="KW-0472">Membrane</keyword>
<accession>A0A0K9NHE7</accession>
<gene>
    <name evidence="4" type="ORF">ZOSMA_99G00900</name>
</gene>
<reference evidence="5" key="1">
    <citation type="journal article" date="2016" name="Nature">
        <title>The genome of the seagrass Zostera marina reveals angiosperm adaptation to the sea.</title>
        <authorList>
            <person name="Olsen J.L."/>
            <person name="Rouze P."/>
            <person name="Verhelst B."/>
            <person name="Lin Y.-C."/>
            <person name="Bayer T."/>
            <person name="Collen J."/>
            <person name="Dattolo E."/>
            <person name="De Paoli E."/>
            <person name="Dittami S."/>
            <person name="Maumus F."/>
            <person name="Michel G."/>
            <person name="Kersting A."/>
            <person name="Lauritano C."/>
            <person name="Lohaus R."/>
            <person name="Toepel M."/>
            <person name="Tonon T."/>
            <person name="Vanneste K."/>
            <person name="Amirebrahimi M."/>
            <person name="Brakel J."/>
            <person name="Bostroem C."/>
            <person name="Chovatia M."/>
            <person name="Grimwood J."/>
            <person name="Jenkins J.W."/>
            <person name="Jueterbock A."/>
            <person name="Mraz A."/>
            <person name="Stam W.T."/>
            <person name="Tice H."/>
            <person name="Bornberg-Bauer E."/>
            <person name="Green P.J."/>
            <person name="Pearson G.A."/>
            <person name="Procaccini G."/>
            <person name="Duarte C.M."/>
            <person name="Schmutz J."/>
            <person name="Reusch T.B.H."/>
            <person name="Van de Peer Y."/>
        </authorList>
    </citation>
    <scope>NUCLEOTIDE SEQUENCE [LARGE SCALE GENOMIC DNA]</scope>
    <source>
        <strain evidence="5">cv. Finnish</strain>
    </source>
</reference>
<feature type="region of interest" description="Disordered" evidence="2">
    <location>
        <begin position="1"/>
        <end position="24"/>
    </location>
</feature>
<protein>
    <submittedName>
        <fullName evidence="4">Uncharacterized protein</fullName>
    </submittedName>
</protein>
<dbReference type="Gene3D" id="1.10.287.1490">
    <property type="match status" value="1"/>
</dbReference>
<dbReference type="Proteomes" id="UP000036987">
    <property type="component" value="Unassembled WGS sequence"/>
</dbReference>